<accession>A0A2U3PZT7</accession>
<evidence type="ECO:0000313" key="1">
    <source>
        <dbReference type="EMBL" id="SPP94677.1"/>
    </source>
</evidence>
<evidence type="ECO:0000313" key="2">
    <source>
        <dbReference type="Proteomes" id="UP000246085"/>
    </source>
</evidence>
<protein>
    <submittedName>
        <fullName evidence="1">Uncharacterized protein</fullName>
    </submittedName>
</protein>
<proteinExistence type="predicted"/>
<name>A0A2U3PZT7_9BRAD</name>
<gene>
    <name evidence="1" type="ORF">BRAD3257_3661</name>
</gene>
<dbReference type="KEGG" id="bvz:BRAD3257_3661"/>
<dbReference type="EMBL" id="LS398110">
    <property type="protein sequence ID" value="SPP94677.1"/>
    <property type="molecule type" value="Genomic_DNA"/>
</dbReference>
<reference evidence="1 2" key="1">
    <citation type="submission" date="2018-03" db="EMBL/GenBank/DDBJ databases">
        <authorList>
            <person name="Gully D."/>
        </authorList>
    </citation>
    <scope>NUCLEOTIDE SEQUENCE [LARGE SCALE GENOMIC DNA]</scope>
    <source>
        <strain evidence="1">ORS3257</strain>
    </source>
</reference>
<sequence length="117" mass="12876">MFNSWPPAGSIRTQPAGLLLFLPFAAALLRPLGRTRCSVARLLSKSKSQWDEVRNPNCVPALCTKMYTSDKKDLSSGAGAELRSFVGITLSRRDPKGLILASNHWFPLPAGLKKRRP</sequence>
<dbReference type="AlphaFoldDB" id="A0A2U3PZT7"/>
<organism evidence="1 2">
    <name type="scientific">Bradyrhizobium vignae</name>
    <dbReference type="NCBI Taxonomy" id="1549949"/>
    <lineage>
        <taxon>Bacteria</taxon>
        <taxon>Pseudomonadati</taxon>
        <taxon>Pseudomonadota</taxon>
        <taxon>Alphaproteobacteria</taxon>
        <taxon>Hyphomicrobiales</taxon>
        <taxon>Nitrobacteraceae</taxon>
        <taxon>Bradyrhizobium</taxon>
    </lineage>
</organism>
<dbReference type="Proteomes" id="UP000246085">
    <property type="component" value="Chromosome BRAD3257"/>
</dbReference>